<evidence type="ECO:0000313" key="1">
    <source>
        <dbReference type="EMBL" id="GFO48992.1"/>
    </source>
</evidence>
<dbReference type="EMBL" id="BLXT01008455">
    <property type="protein sequence ID" value="GFO48992.1"/>
    <property type="molecule type" value="Genomic_DNA"/>
</dbReference>
<keyword evidence="1" id="KW-0808">Transferase</keyword>
<comment type="caution">
    <text evidence="1">The sequence shown here is derived from an EMBL/GenBank/DDBJ whole genome shotgun (WGS) entry which is preliminary data.</text>
</comment>
<sequence>MLHLAPQGFLWMISCSKEKRPAESLFGFSTEVEQMSFKSNKFGGLSIRKGKLNEDVSFKSKAETPTPLTTMFEDSEHPAMRSIQPQLKTGRKWRVDEAMNQAKKGLKIKEITGLTQTQGLVQRFRNPTPAKVMYLRVLIM</sequence>
<protein>
    <submittedName>
        <fullName evidence="1">Reverse transcriptase</fullName>
    </submittedName>
</protein>
<dbReference type="GO" id="GO:0003964">
    <property type="term" value="F:RNA-directed DNA polymerase activity"/>
    <property type="evidence" value="ECO:0007669"/>
    <property type="project" value="UniProtKB-KW"/>
</dbReference>
<keyword evidence="2" id="KW-1185">Reference proteome</keyword>
<accession>A0AAV4DXE8</accession>
<dbReference type="AlphaFoldDB" id="A0AAV4DXE8"/>
<dbReference type="Proteomes" id="UP000735302">
    <property type="component" value="Unassembled WGS sequence"/>
</dbReference>
<gene>
    <name evidence="1" type="ORF">PoB_007549700</name>
</gene>
<keyword evidence="1" id="KW-0695">RNA-directed DNA polymerase</keyword>
<keyword evidence="1" id="KW-0548">Nucleotidyltransferase</keyword>
<name>A0AAV4DXE8_9GAST</name>
<evidence type="ECO:0000313" key="2">
    <source>
        <dbReference type="Proteomes" id="UP000735302"/>
    </source>
</evidence>
<organism evidence="1 2">
    <name type="scientific">Plakobranchus ocellatus</name>
    <dbReference type="NCBI Taxonomy" id="259542"/>
    <lineage>
        <taxon>Eukaryota</taxon>
        <taxon>Metazoa</taxon>
        <taxon>Spiralia</taxon>
        <taxon>Lophotrochozoa</taxon>
        <taxon>Mollusca</taxon>
        <taxon>Gastropoda</taxon>
        <taxon>Heterobranchia</taxon>
        <taxon>Euthyneura</taxon>
        <taxon>Panpulmonata</taxon>
        <taxon>Sacoglossa</taxon>
        <taxon>Placobranchoidea</taxon>
        <taxon>Plakobranchidae</taxon>
        <taxon>Plakobranchus</taxon>
    </lineage>
</organism>
<proteinExistence type="predicted"/>
<reference evidence="1 2" key="1">
    <citation type="journal article" date="2021" name="Elife">
        <title>Chloroplast acquisition without the gene transfer in kleptoplastic sea slugs, Plakobranchus ocellatus.</title>
        <authorList>
            <person name="Maeda T."/>
            <person name="Takahashi S."/>
            <person name="Yoshida T."/>
            <person name="Shimamura S."/>
            <person name="Takaki Y."/>
            <person name="Nagai Y."/>
            <person name="Toyoda A."/>
            <person name="Suzuki Y."/>
            <person name="Arimoto A."/>
            <person name="Ishii H."/>
            <person name="Satoh N."/>
            <person name="Nishiyama T."/>
            <person name="Hasebe M."/>
            <person name="Maruyama T."/>
            <person name="Minagawa J."/>
            <person name="Obokata J."/>
            <person name="Shigenobu S."/>
        </authorList>
    </citation>
    <scope>NUCLEOTIDE SEQUENCE [LARGE SCALE GENOMIC DNA]</scope>
</reference>